<organism evidence="1 2">
    <name type="scientific">Dyadobacter soli</name>
    <dbReference type="NCBI Taxonomy" id="659014"/>
    <lineage>
        <taxon>Bacteria</taxon>
        <taxon>Pseudomonadati</taxon>
        <taxon>Bacteroidota</taxon>
        <taxon>Cytophagia</taxon>
        <taxon>Cytophagales</taxon>
        <taxon>Spirosomataceae</taxon>
        <taxon>Dyadobacter</taxon>
    </lineage>
</organism>
<evidence type="ECO:0000313" key="2">
    <source>
        <dbReference type="Proteomes" id="UP000198748"/>
    </source>
</evidence>
<accession>A0A1G7BX33</accession>
<reference evidence="2" key="1">
    <citation type="submission" date="2016-10" db="EMBL/GenBank/DDBJ databases">
        <authorList>
            <person name="Varghese N."/>
            <person name="Submissions S."/>
        </authorList>
    </citation>
    <scope>NUCLEOTIDE SEQUENCE [LARGE SCALE GENOMIC DNA]</scope>
    <source>
        <strain evidence="2">DSM 25329</strain>
    </source>
</reference>
<name>A0A1G7BX33_9BACT</name>
<gene>
    <name evidence="1" type="ORF">SAMN04487996_104335</name>
</gene>
<proteinExistence type="predicted"/>
<evidence type="ECO:0000313" key="1">
    <source>
        <dbReference type="EMBL" id="SDE31617.1"/>
    </source>
</evidence>
<protein>
    <submittedName>
        <fullName evidence="1">Uncharacterized protein</fullName>
    </submittedName>
</protein>
<dbReference type="EMBL" id="FNAN01000004">
    <property type="protein sequence ID" value="SDE31617.1"/>
    <property type="molecule type" value="Genomic_DNA"/>
</dbReference>
<dbReference type="STRING" id="659014.SAMN04487996_104335"/>
<dbReference type="Proteomes" id="UP000198748">
    <property type="component" value="Unassembled WGS sequence"/>
</dbReference>
<keyword evidence="2" id="KW-1185">Reference proteome</keyword>
<dbReference type="AlphaFoldDB" id="A0A1G7BX33"/>
<dbReference type="RefSeq" id="WP_090148265.1">
    <property type="nucleotide sequence ID" value="NZ_FNAN01000004.1"/>
</dbReference>
<sequence>MKEKIRHLIALKLHKKAEFKFASSNLIVSDKLTEQAQNELLDQLRLLDEDIEILEKMLRQSK</sequence>